<dbReference type="CDD" id="cd04301">
    <property type="entry name" value="NAT_SF"/>
    <property type="match status" value="1"/>
</dbReference>
<dbReference type="OrthoDB" id="9805924at2"/>
<dbReference type="Pfam" id="PF13508">
    <property type="entry name" value="Acetyltransf_7"/>
    <property type="match status" value="1"/>
</dbReference>
<protein>
    <submittedName>
        <fullName evidence="2">GNAT family N-acetyltransferase</fullName>
    </submittedName>
</protein>
<dbReference type="PROSITE" id="PS51186">
    <property type="entry name" value="GNAT"/>
    <property type="match status" value="1"/>
</dbReference>
<comment type="caution">
    <text evidence="2">The sequence shown here is derived from an EMBL/GenBank/DDBJ whole genome shotgun (WGS) entry which is preliminary data.</text>
</comment>
<dbReference type="GO" id="GO:0016747">
    <property type="term" value="F:acyltransferase activity, transferring groups other than amino-acyl groups"/>
    <property type="evidence" value="ECO:0007669"/>
    <property type="project" value="InterPro"/>
</dbReference>
<accession>A0A5C5RF30</accession>
<dbReference type="SUPFAM" id="SSF55729">
    <property type="entry name" value="Acyl-CoA N-acyltransferases (Nat)"/>
    <property type="match status" value="1"/>
</dbReference>
<evidence type="ECO:0000313" key="3">
    <source>
        <dbReference type="Proteomes" id="UP000319375"/>
    </source>
</evidence>
<dbReference type="InterPro" id="IPR000182">
    <property type="entry name" value="GNAT_dom"/>
</dbReference>
<reference evidence="2 3" key="1">
    <citation type="submission" date="2019-06" db="EMBL/GenBank/DDBJ databases">
        <title>Tsukamurella conjunctivitidis sp. nov., Tsukamurella assacharolytica sp. nov. and Tsukamurella sputae sp. nov. isolated from patients with conjunctivitis, bacteraemia (lymphoma) and respiratory infection (sputum) in Hong Kong.</title>
        <authorList>
            <person name="Teng J.L.L."/>
            <person name="Lee H.H."/>
            <person name="Fong J.Y.H."/>
            <person name="Fok K.M.N."/>
            <person name="Lau S.K.P."/>
            <person name="Woo P.C.Y."/>
        </authorList>
    </citation>
    <scope>NUCLEOTIDE SEQUENCE [LARGE SCALE GENOMIC DNA]</scope>
    <source>
        <strain evidence="2 3">HKU72</strain>
    </source>
</reference>
<dbReference type="InterPro" id="IPR016181">
    <property type="entry name" value="Acyl_CoA_acyltransferase"/>
</dbReference>
<evidence type="ECO:0000259" key="1">
    <source>
        <dbReference type="PROSITE" id="PS51186"/>
    </source>
</evidence>
<proteinExistence type="predicted"/>
<name>A0A5C5RF30_9ACTN</name>
<sequence length="141" mass="16075">MTSPSIRVDTDVNADDLVSLYNSVGWTTYTKEPQELALAVRQSLRVVTAWDGEILVGLARVVGDRVTVIYLQDILIAPEHQRRGIGRSLMHEVFAPFGHVRQHVLLTDDEPRQRAFYESLGFTEAHDVRPRELRSFVRFAD</sequence>
<dbReference type="EMBL" id="VIGX01000259">
    <property type="protein sequence ID" value="TWS21003.1"/>
    <property type="molecule type" value="Genomic_DNA"/>
</dbReference>
<feature type="domain" description="N-acetyltransferase" evidence="1">
    <location>
        <begin position="4"/>
        <end position="141"/>
    </location>
</feature>
<keyword evidence="2" id="KW-0808">Transferase</keyword>
<dbReference type="PANTHER" id="PTHR43233:SF1">
    <property type="entry name" value="FAMILY N-ACETYLTRANSFERASE, PUTATIVE (AFU_ORTHOLOGUE AFUA_6G03350)-RELATED"/>
    <property type="match status" value="1"/>
</dbReference>
<dbReference type="Proteomes" id="UP000319375">
    <property type="component" value="Unassembled WGS sequence"/>
</dbReference>
<dbReference type="PANTHER" id="PTHR43233">
    <property type="entry name" value="FAMILY N-ACETYLTRANSFERASE, PUTATIVE (AFU_ORTHOLOGUE AFUA_6G03350)-RELATED"/>
    <property type="match status" value="1"/>
</dbReference>
<dbReference type="Gene3D" id="3.40.630.30">
    <property type="match status" value="1"/>
</dbReference>
<gene>
    <name evidence="2" type="ORF">FK530_25310</name>
</gene>
<evidence type="ECO:0000313" key="2">
    <source>
        <dbReference type="EMBL" id="TWS21003.1"/>
    </source>
</evidence>
<dbReference type="InterPro" id="IPR053144">
    <property type="entry name" value="Acetyltransferase_Butenolide"/>
</dbReference>
<organism evidence="2 3">
    <name type="scientific">Tsukamurella conjunctivitidis</name>
    <dbReference type="NCBI Taxonomy" id="2592068"/>
    <lineage>
        <taxon>Bacteria</taxon>
        <taxon>Bacillati</taxon>
        <taxon>Actinomycetota</taxon>
        <taxon>Actinomycetes</taxon>
        <taxon>Mycobacteriales</taxon>
        <taxon>Tsukamurellaceae</taxon>
        <taxon>Tsukamurella</taxon>
    </lineage>
</organism>
<dbReference type="AlphaFoldDB" id="A0A5C5RF30"/>
<keyword evidence="3" id="KW-1185">Reference proteome</keyword>